<dbReference type="Pfam" id="PF10408">
    <property type="entry name" value="Ufd2P_core"/>
    <property type="match status" value="1"/>
</dbReference>
<comment type="catalytic activity">
    <reaction evidence="1">
        <text>S-ubiquitinyl-[E2 ubiquitin-conjugating enzyme]-L-cysteine + [acceptor protein]-L-lysine = [E2 ubiquitin-conjugating enzyme]-L-cysteine + N(6)-ubiquitinyl-[acceptor protein]-L-lysine.</text>
        <dbReference type="EC" id="2.3.2.27"/>
    </reaction>
</comment>
<dbReference type="InterPro" id="IPR045132">
    <property type="entry name" value="UBE4"/>
</dbReference>
<name>A8XI03_CAEBR</name>
<dbReference type="PANTHER" id="PTHR13931">
    <property type="entry name" value="UBIQUITINATION FACTOR E4"/>
    <property type="match status" value="1"/>
</dbReference>
<gene>
    <name evidence="15" type="primary">ufd-2</name>
    <name evidence="13" type="synonym">Cbr-ufd-2</name>
    <name evidence="15" type="ORF">CBG13340</name>
    <name evidence="13" type="ORF">CBG_13340</name>
</gene>
<dbReference type="EC" id="2.3.2.27" evidence="6"/>
<evidence type="ECO:0000259" key="12">
    <source>
        <dbReference type="PROSITE" id="PS51698"/>
    </source>
</evidence>
<dbReference type="PANTHER" id="PTHR13931:SF2">
    <property type="entry name" value="UBIQUITIN CONJUGATION FACTOR E4 B"/>
    <property type="match status" value="1"/>
</dbReference>
<dbReference type="UniPathway" id="UPA00143"/>
<dbReference type="Gene3D" id="3.30.40.10">
    <property type="entry name" value="Zinc/RING finger domain, C3HC4 (zinc finger)"/>
    <property type="match status" value="1"/>
</dbReference>
<evidence type="ECO:0000256" key="4">
    <source>
        <dbReference type="ARBA" id="ARBA00004906"/>
    </source>
</evidence>
<dbReference type="GO" id="GO:0000151">
    <property type="term" value="C:ubiquitin ligase complex"/>
    <property type="evidence" value="ECO:0007669"/>
    <property type="project" value="InterPro"/>
</dbReference>
<dbReference type="GO" id="GO:0006511">
    <property type="term" value="P:ubiquitin-dependent protein catabolic process"/>
    <property type="evidence" value="ECO:0007669"/>
    <property type="project" value="InterPro"/>
</dbReference>
<organism evidence="13 14">
    <name type="scientific">Caenorhabditis briggsae</name>
    <dbReference type="NCBI Taxonomy" id="6238"/>
    <lineage>
        <taxon>Eukaryota</taxon>
        <taxon>Metazoa</taxon>
        <taxon>Ecdysozoa</taxon>
        <taxon>Nematoda</taxon>
        <taxon>Chromadorea</taxon>
        <taxon>Rhabditida</taxon>
        <taxon>Rhabditina</taxon>
        <taxon>Rhabditomorpha</taxon>
        <taxon>Rhabditoidea</taxon>
        <taxon>Rhabditidae</taxon>
        <taxon>Peloderinae</taxon>
        <taxon>Caenorhabditis</taxon>
    </lineage>
</organism>
<dbReference type="CDD" id="cd16658">
    <property type="entry name" value="RING-Ubox_UBE4B"/>
    <property type="match status" value="1"/>
</dbReference>
<dbReference type="Pfam" id="PF04564">
    <property type="entry name" value="U-box"/>
    <property type="match status" value="1"/>
</dbReference>
<proteinExistence type="inferred from homology"/>
<accession>A8XI03</accession>
<comment type="similarity">
    <text evidence="5">Belongs to the ubiquitin conjugation factor E4 family.</text>
</comment>
<comment type="subcellular location">
    <subcellularLocation>
        <location evidence="3">Cytoplasm</location>
    </subcellularLocation>
    <subcellularLocation>
        <location evidence="2">Nucleus</location>
    </subcellularLocation>
</comment>
<evidence type="ECO:0000256" key="6">
    <source>
        <dbReference type="ARBA" id="ARBA00012483"/>
    </source>
</evidence>
<evidence type="ECO:0000256" key="7">
    <source>
        <dbReference type="ARBA" id="ARBA00022490"/>
    </source>
</evidence>
<evidence type="ECO:0000256" key="1">
    <source>
        <dbReference type="ARBA" id="ARBA00000900"/>
    </source>
</evidence>
<dbReference type="InParanoid" id="A8XI03"/>
<dbReference type="STRING" id="6238.A8XI03"/>
<dbReference type="WormBase" id="CBG13340">
    <property type="protein sequence ID" value="CBP38674"/>
    <property type="gene ID" value="WBGene00034119"/>
    <property type="gene designation" value="Cbr-ufd-2"/>
</dbReference>
<keyword evidence="10" id="KW-0539">Nucleus</keyword>
<dbReference type="eggNOG" id="KOG2042">
    <property type="taxonomic scope" value="Eukaryota"/>
</dbReference>
<dbReference type="GO" id="GO:0005634">
    <property type="term" value="C:nucleus"/>
    <property type="evidence" value="ECO:0000318"/>
    <property type="project" value="GO_Central"/>
</dbReference>
<dbReference type="InterPro" id="IPR013083">
    <property type="entry name" value="Znf_RING/FYVE/PHD"/>
</dbReference>
<keyword evidence="9" id="KW-0833">Ubl conjugation pathway</keyword>
<feature type="domain" description="U-box" evidence="12">
    <location>
        <begin position="960"/>
        <end position="1033"/>
    </location>
</feature>
<evidence type="ECO:0000256" key="9">
    <source>
        <dbReference type="ARBA" id="ARBA00022786"/>
    </source>
</evidence>
<evidence type="ECO:0000256" key="11">
    <source>
        <dbReference type="SAM" id="Coils"/>
    </source>
</evidence>
<evidence type="ECO:0000256" key="3">
    <source>
        <dbReference type="ARBA" id="ARBA00004496"/>
    </source>
</evidence>
<dbReference type="HOGENOM" id="CLU_003224_2_1_1"/>
<dbReference type="GO" id="GO:0005737">
    <property type="term" value="C:cytoplasm"/>
    <property type="evidence" value="ECO:0000318"/>
    <property type="project" value="GO_Central"/>
</dbReference>
<dbReference type="Proteomes" id="UP000008549">
    <property type="component" value="Unassembled WGS sequence"/>
</dbReference>
<keyword evidence="7" id="KW-0963">Cytoplasm</keyword>
<evidence type="ECO:0000256" key="5">
    <source>
        <dbReference type="ARBA" id="ARBA00007434"/>
    </source>
</evidence>
<evidence type="ECO:0000313" key="15">
    <source>
        <dbReference type="WormBase" id="CBG13340"/>
    </source>
</evidence>
<dbReference type="SUPFAM" id="SSF57850">
    <property type="entry name" value="RING/U-box"/>
    <property type="match status" value="1"/>
</dbReference>
<dbReference type="SMART" id="SM00504">
    <property type="entry name" value="Ubox"/>
    <property type="match status" value="1"/>
</dbReference>
<dbReference type="PROSITE" id="PS51698">
    <property type="entry name" value="U_BOX"/>
    <property type="match status" value="1"/>
</dbReference>
<dbReference type="AlphaFoldDB" id="A8XI03"/>
<keyword evidence="8" id="KW-0808">Transferase</keyword>
<evidence type="ECO:0000256" key="10">
    <source>
        <dbReference type="ARBA" id="ARBA00023242"/>
    </source>
</evidence>
<dbReference type="FunCoup" id="A8XI03">
    <property type="interactions" value="3634"/>
</dbReference>
<dbReference type="OMA" id="SNAFMTN"/>
<dbReference type="GO" id="GO:0034450">
    <property type="term" value="F:ubiquitin-ubiquitin ligase activity"/>
    <property type="evidence" value="ECO:0000318"/>
    <property type="project" value="GO_Central"/>
</dbReference>
<feature type="coiled-coil region" evidence="11">
    <location>
        <begin position="487"/>
        <end position="514"/>
    </location>
</feature>
<reference evidence="13 14" key="1">
    <citation type="journal article" date="2003" name="PLoS Biol.">
        <title>The genome sequence of Caenorhabditis briggsae: a platform for comparative genomics.</title>
        <authorList>
            <person name="Stein L.D."/>
            <person name="Bao Z."/>
            <person name="Blasiar D."/>
            <person name="Blumenthal T."/>
            <person name="Brent M.R."/>
            <person name="Chen N."/>
            <person name="Chinwalla A."/>
            <person name="Clarke L."/>
            <person name="Clee C."/>
            <person name="Coghlan A."/>
            <person name="Coulson A."/>
            <person name="D'Eustachio P."/>
            <person name="Fitch D.H."/>
            <person name="Fulton L.A."/>
            <person name="Fulton R.E."/>
            <person name="Griffiths-Jones S."/>
            <person name="Harris T.W."/>
            <person name="Hillier L.W."/>
            <person name="Kamath R."/>
            <person name="Kuwabara P.E."/>
            <person name="Mardis E.R."/>
            <person name="Marra M.A."/>
            <person name="Miner T.L."/>
            <person name="Minx P."/>
            <person name="Mullikin J.C."/>
            <person name="Plumb R.W."/>
            <person name="Rogers J."/>
            <person name="Schein J.E."/>
            <person name="Sohrmann M."/>
            <person name="Spieth J."/>
            <person name="Stajich J.E."/>
            <person name="Wei C."/>
            <person name="Willey D."/>
            <person name="Wilson R.K."/>
            <person name="Durbin R."/>
            <person name="Waterston R.H."/>
        </authorList>
    </citation>
    <scope>NUCLEOTIDE SEQUENCE [LARGE SCALE GENOMIC DNA]</scope>
    <source>
        <strain evidence="13 14">AF16</strain>
    </source>
</reference>
<dbReference type="EMBL" id="HE600919">
    <property type="protein sequence ID" value="CAP32269.2"/>
    <property type="molecule type" value="Genomic_DNA"/>
</dbReference>
<dbReference type="InterPro" id="IPR003613">
    <property type="entry name" value="Ubox_domain"/>
</dbReference>
<dbReference type="FunFam" id="3.30.40.10:FF:000055">
    <property type="entry name" value="Ubiquitin conjugation factor e4 a"/>
    <property type="match status" value="1"/>
</dbReference>
<evidence type="ECO:0000313" key="13">
    <source>
        <dbReference type="EMBL" id="CAP32269.2"/>
    </source>
</evidence>
<dbReference type="InterPro" id="IPR019474">
    <property type="entry name" value="Ub_conjug_fac_E4_core"/>
</dbReference>
<comment type="pathway">
    <text evidence="4">Protein modification; protein ubiquitination.</text>
</comment>
<dbReference type="GO" id="GO:0000209">
    <property type="term" value="P:protein polyubiquitination"/>
    <property type="evidence" value="ECO:0000318"/>
    <property type="project" value="GO_Central"/>
</dbReference>
<reference evidence="13 14" key="2">
    <citation type="journal article" date="2011" name="PLoS Genet.">
        <title>Caenorhabditis briggsae recombinant inbred line genotypes reveal inter-strain incompatibility and the evolution of recombination.</title>
        <authorList>
            <person name="Ross J.A."/>
            <person name="Koboldt D.C."/>
            <person name="Staisch J.E."/>
            <person name="Chamberlin H.M."/>
            <person name="Gupta B.P."/>
            <person name="Miller R.D."/>
            <person name="Baird S.E."/>
            <person name="Haag E.S."/>
        </authorList>
    </citation>
    <scope>NUCLEOTIDE SEQUENCE [LARGE SCALE GENOMIC DNA]</scope>
    <source>
        <strain evidence="13 14">AF16</strain>
    </source>
</reference>
<dbReference type="GO" id="GO:0036503">
    <property type="term" value="P:ERAD pathway"/>
    <property type="evidence" value="ECO:0000318"/>
    <property type="project" value="GO_Central"/>
</dbReference>
<keyword evidence="11" id="KW-0175">Coiled coil</keyword>
<keyword evidence="14" id="KW-1185">Reference proteome</keyword>
<protein>
    <recommendedName>
        <fullName evidence="6">RING-type E3 ubiquitin transferase</fullName>
        <ecNumber evidence="6">2.3.2.27</ecNumber>
    </recommendedName>
</protein>
<evidence type="ECO:0000313" key="14">
    <source>
        <dbReference type="Proteomes" id="UP000008549"/>
    </source>
</evidence>
<evidence type="ECO:0000256" key="2">
    <source>
        <dbReference type="ARBA" id="ARBA00004123"/>
    </source>
</evidence>
<sequence length="1035" mass="118996">MFSEAVNLSMIEEKTSLEMDTNDVMMVRVFNHSVNILTPILQTDVTDEGARDFLTSLFECENGPDVRFADAILDVQKLILDVPSRSLQSHIGEIFTKFVLLSPEGTKSTATGRSYNFIDPSDIVGCREEDAIEFLLFTFVRCHHELQKNNSSSSTKKIIEAAQKALLAVFISVQRGYFDEQLSYQKACLVFVKRLLEDTVSNSFISVLIEHAANPEESDSDTLHDVFNPIFDVLRSGASCQNFEENRDETMQQILRVMNVLLNVRIGGNGPRVLCDLLVNRPDFLPSLMEKMIGREFGLTCYLGPFFNYGLESSPRRVNSRVFINSEDDARKADGSVNMEQTQYINRMSAIRSGLHQMMYPLLVDQSTRNKTLQWIAKVLICNDQRTRSHYDPADVLCDHFFVNFLSVLYRFSEKIDISKIIKDYPFLSDSLIDISKETRLKMDEATAMEFVSQFNDRRADYHFSTVCFFLTISTQHLVLPPLMGRISDYSRHLKELKHKLASLKQKLESAQGFERHEIETKIQQQEQHWKMMSRHLLCLKTHAQDPALMASALDFGNKQMQFVMSSLCDNLNLLGDDSQLPAEPTPMFCALPQHYLEDVLDFYIFAITNGQKLLMESSTEWIRRLTVLYTHYQYVKSPFLVAKLVRVLTAIQNPLWQNVVSLQMARDSLLLCMIKFYSDFEDSGDFYEKFNVRGNIQHMLEKMRDDMFYKAKFMEMARDCGSEFVRFVNMVINDATWCIDESLSGLKSIHDVEKKMANKAEWEATDQETRNQDLGVLDEAKRKVSGWLGTAKSNLGLLLSITDNSPEPFRTPALGERLAAMLNHNLSQLMGNKCAELKVSNPSSYGWQPREFVTLLISIYLGLNVPAFVKYIAYDEVSVFGVLEKLKTVFSKNRCLTIMLLQIPFFQRTYSPEFFNNAIERMKKNQILGFSQLERFQHLAEDVQKEYEAKAELEDEYDDVPEEFKDPIMDAIMVDPVTLPSKHIMDRSVIERHLLSTPNNPFNREALTTAELVPNDELKARIQAWIIQKRNAKK</sequence>
<evidence type="ECO:0000256" key="8">
    <source>
        <dbReference type="ARBA" id="ARBA00022679"/>
    </source>
</evidence>